<dbReference type="PROSITE" id="PS50883">
    <property type="entry name" value="EAL"/>
    <property type="match status" value="1"/>
</dbReference>
<dbReference type="InterPro" id="IPR000700">
    <property type="entry name" value="PAS-assoc_C"/>
</dbReference>
<evidence type="ECO:0000259" key="3">
    <source>
        <dbReference type="PROSITE" id="PS50113"/>
    </source>
</evidence>
<feature type="transmembrane region" description="Helical" evidence="1">
    <location>
        <begin position="13"/>
        <end position="34"/>
    </location>
</feature>
<dbReference type="PANTHER" id="PTHR44757">
    <property type="entry name" value="DIGUANYLATE CYCLASE DGCP"/>
    <property type="match status" value="1"/>
</dbReference>
<dbReference type="GO" id="GO:0016020">
    <property type="term" value="C:membrane"/>
    <property type="evidence" value="ECO:0007669"/>
    <property type="project" value="InterPro"/>
</dbReference>
<dbReference type="RefSeq" id="WP_240592119.1">
    <property type="nucleotide sequence ID" value="NZ_JAKUDL010000007.1"/>
</dbReference>
<dbReference type="InterPro" id="IPR035965">
    <property type="entry name" value="PAS-like_dom_sf"/>
</dbReference>
<dbReference type="GO" id="GO:0007165">
    <property type="term" value="P:signal transduction"/>
    <property type="evidence" value="ECO:0007669"/>
    <property type="project" value="InterPro"/>
</dbReference>
<proteinExistence type="predicted"/>
<evidence type="ECO:0000259" key="5">
    <source>
        <dbReference type="PROSITE" id="PS50885"/>
    </source>
</evidence>
<dbReference type="InterPro" id="IPR043128">
    <property type="entry name" value="Rev_trsase/Diguanyl_cyclase"/>
</dbReference>
<keyword evidence="1" id="KW-1133">Transmembrane helix</keyword>
<dbReference type="Gene3D" id="6.10.340.10">
    <property type="match status" value="1"/>
</dbReference>
<dbReference type="InterPro" id="IPR035919">
    <property type="entry name" value="EAL_sf"/>
</dbReference>
<dbReference type="SUPFAM" id="SSF141868">
    <property type="entry name" value="EAL domain-like"/>
    <property type="match status" value="1"/>
</dbReference>
<evidence type="ECO:0000313" key="8">
    <source>
        <dbReference type="Proteomes" id="UP001297581"/>
    </source>
</evidence>
<dbReference type="AlphaFoldDB" id="A0AAJ1BJX6"/>
<dbReference type="CDD" id="cd00130">
    <property type="entry name" value="PAS"/>
    <property type="match status" value="1"/>
</dbReference>
<dbReference type="NCBIfam" id="TIGR00229">
    <property type="entry name" value="sensory_box"/>
    <property type="match status" value="1"/>
</dbReference>
<evidence type="ECO:0000259" key="4">
    <source>
        <dbReference type="PROSITE" id="PS50883"/>
    </source>
</evidence>
<evidence type="ECO:0000256" key="1">
    <source>
        <dbReference type="SAM" id="Phobius"/>
    </source>
</evidence>
<evidence type="ECO:0000313" key="7">
    <source>
        <dbReference type="EMBL" id="MCH4296022.1"/>
    </source>
</evidence>
<dbReference type="CDD" id="cd01948">
    <property type="entry name" value="EAL"/>
    <property type="match status" value="1"/>
</dbReference>
<dbReference type="Gene3D" id="3.20.20.450">
    <property type="entry name" value="EAL domain"/>
    <property type="match status" value="1"/>
</dbReference>
<feature type="transmembrane region" description="Helical" evidence="1">
    <location>
        <begin position="423"/>
        <end position="444"/>
    </location>
</feature>
<dbReference type="InterPro" id="IPR052155">
    <property type="entry name" value="Biofilm_reg_signaling"/>
</dbReference>
<accession>A0AAJ1BJX6</accession>
<evidence type="ECO:0000259" key="6">
    <source>
        <dbReference type="PROSITE" id="PS50887"/>
    </source>
</evidence>
<dbReference type="SMART" id="SM00086">
    <property type="entry name" value="PAC"/>
    <property type="match status" value="1"/>
</dbReference>
<keyword evidence="8" id="KW-1185">Reference proteome</keyword>
<feature type="domain" description="PAS" evidence="2">
    <location>
        <begin position="504"/>
        <end position="550"/>
    </location>
</feature>
<name>A0AAJ1BJX6_9GAMM</name>
<dbReference type="EMBL" id="JAKUDL010000007">
    <property type="protein sequence ID" value="MCH4296022.1"/>
    <property type="molecule type" value="Genomic_DNA"/>
</dbReference>
<dbReference type="PROSITE" id="PS50885">
    <property type="entry name" value="HAMP"/>
    <property type="match status" value="1"/>
</dbReference>
<dbReference type="Pfam" id="PF00563">
    <property type="entry name" value="EAL"/>
    <property type="match status" value="1"/>
</dbReference>
<evidence type="ECO:0000259" key="2">
    <source>
        <dbReference type="PROSITE" id="PS50112"/>
    </source>
</evidence>
<dbReference type="Pfam" id="PF13426">
    <property type="entry name" value="PAS_9"/>
    <property type="match status" value="1"/>
</dbReference>
<keyword evidence="1" id="KW-0472">Membrane</keyword>
<reference evidence="7 8" key="1">
    <citation type="submission" date="2022-02" db="EMBL/GenBank/DDBJ databases">
        <title>The genome sequence of Shewanella sp. 3B26.</title>
        <authorList>
            <person name="Du J."/>
        </authorList>
    </citation>
    <scope>NUCLEOTIDE SEQUENCE [LARGE SCALE GENOMIC DNA]</scope>
    <source>
        <strain evidence="7 8">3B26</strain>
    </source>
</reference>
<dbReference type="SMART" id="SM00267">
    <property type="entry name" value="GGDEF"/>
    <property type="match status" value="1"/>
</dbReference>
<dbReference type="PROSITE" id="PS50112">
    <property type="entry name" value="PAS"/>
    <property type="match status" value="1"/>
</dbReference>
<dbReference type="PROSITE" id="PS50887">
    <property type="entry name" value="GGDEF"/>
    <property type="match status" value="1"/>
</dbReference>
<dbReference type="InterPro" id="IPR000014">
    <property type="entry name" value="PAS"/>
</dbReference>
<keyword evidence="1" id="KW-0812">Transmembrane</keyword>
<feature type="domain" description="EAL" evidence="4">
    <location>
        <begin position="803"/>
        <end position="1058"/>
    </location>
</feature>
<dbReference type="PANTHER" id="PTHR44757:SF2">
    <property type="entry name" value="BIOFILM ARCHITECTURE MAINTENANCE PROTEIN MBAA"/>
    <property type="match status" value="1"/>
</dbReference>
<dbReference type="Gene3D" id="3.30.450.20">
    <property type="entry name" value="PAS domain"/>
    <property type="match status" value="1"/>
</dbReference>
<dbReference type="InterPro" id="IPR000160">
    <property type="entry name" value="GGDEF_dom"/>
</dbReference>
<gene>
    <name evidence="7" type="ORF">MJ923_17070</name>
</gene>
<dbReference type="InterPro" id="IPR001633">
    <property type="entry name" value="EAL_dom"/>
</dbReference>
<dbReference type="PROSITE" id="PS50113">
    <property type="entry name" value="PAC"/>
    <property type="match status" value="1"/>
</dbReference>
<dbReference type="Pfam" id="PF00990">
    <property type="entry name" value="GGDEF"/>
    <property type="match status" value="1"/>
</dbReference>
<dbReference type="NCBIfam" id="TIGR00254">
    <property type="entry name" value="GGDEF"/>
    <property type="match status" value="1"/>
</dbReference>
<feature type="domain" description="HAMP" evidence="5">
    <location>
        <begin position="450"/>
        <end position="503"/>
    </location>
</feature>
<protein>
    <submittedName>
        <fullName evidence="7">EAL domain-containing protein</fullName>
    </submittedName>
</protein>
<dbReference type="InterPro" id="IPR001610">
    <property type="entry name" value="PAC"/>
</dbReference>
<dbReference type="CDD" id="cd01949">
    <property type="entry name" value="GGDEF"/>
    <property type="match status" value="1"/>
</dbReference>
<organism evidence="7 8">
    <name type="scientific">Shewanella zhuhaiensis</name>
    <dbReference type="NCBI Taxonomy" id="2919576"/>
    <lineage>
        <taxon>Bacteria</taxon>
        <taxon>Pseudomonadati</taxon>
        <taxon>Pseudomonadota</taxon>
        <taxon>Gammaproteobacteria</taxon>
        <taxon>Alteromonadales</taxon>
        <taxon>Shewanellaceae</taxon>
        <taxon>Shewanella</taxon>
    </lineage>
</organism>
<dbReference type="SUPFAM" id="SSF55073">
    <property type="entry name" value="Nucleotide cyclase"/>
    <property type="match status" value="1"/>
</dbReference>
<feature type="domain" description="PAC" evidence="3">
    <location>
        <begin position="577"/>
        <end position="629"/>
    </location>
</feature>
<dbReference type="InterPro" id="IPR013587">
    <property type="entry name" value="Nitrate/nitrite_sensing"/>
</dbReference>
<dbReference type="Pfam" id="PF08376">
    <property type="entry name" value="NIT"/>
    <property type="match status" value="1"/>
</dbReference>
<dbReference type="InterPro" id="IPR029787">
    <property type="entry name" value="Nucleotide_cyclase"/>
</dbReference>
<dbReference type="InterPro" id="IPR003660">
    <property type="entry name" value="HAMP_dom"/>
</dbReference>
<dbReference type="SMART" id="SM00091">
    <property type="entry name" value="PAS"/>
    <property type="match status" value="1"/>
</dbReference>
<comment type="caution">
    <text evidence="7">The sequence shown here is derived from an EMBL/GenBank/DDBJ whole genome shotgun (WGS) entry which is preliminary data.</text>
</comment>
<dbReference type="Gene3D" id="3.30.70.270">
    <property type="match status" value="1"/>
</dbReference>
<dbReference type="SMART" id="SM00052">
    <property type="entry name" value="EAL"/>
    <property type="match status" value="1"/>
</dbReference>
<dbReference type="Proteomes" id="UP001297581">
    <property type="component" value="Unassembled WGS sequence"/>
</dbReference>
<sequence>MVSLHDYSLRQKLILFAVLPIVMLAVFGIVRAWGLHQEFLTAHRNAMAIQVSNQVSDLIYELQKERGLSLNWLSDHPSTTAKDLNAQQSITDLHYRQLIQSDPLAKLLSGLEEIDRQLFDECLANIKKSANRLTLIRQKLLQERRMDERAFFNAFNDELLLLVNQLQHQTNDAVQSRAYSDLLLAQRIQELAARERGLLNNLLSSDSLELAAMQPLQALILEQAHAMGLAQDTFENEHRLLFLRLQSTLQNQQVKEIRLLLDQQRQISQLAWELSAGLGYGGLIHHFKNYLLRGDEAYADAFNADWQRINQLLAQLESNKHLSHIQRKALQDIRATTLSYHTYLQRVRELNLQGLNVRAVDALVQVDDGPMMRALEQLKYPAPPVAASLWWDLASERIGMLHDLGHQISGNIEELSRHQMRMALLFISIYSLAAALTLLISLLLGRKIIASFMGKIESIATDMQKMADDPRLELTIKTKGSDEIARMAEAMNKMLKERKKYRQELGRAAAVFEYSAEGIMVTDADNHIELVNPAFSQITGYSLEEVKGRNPSILSSHRNPAHLYDAMWESLRTTGKWEGEIWNRRKDGQVYPEYLAITLVRDDEGRIVQHIGLFMDISRRKQYEQDIWYKANFDTLTDLPNRKLLSERLGHEIKMARHDSRKLAVMVLDLDRFKFVNDTQGHDSGDLLLKAVAERLQQILGSTDFLARIGGDEFVIVLPRLAQESSVEQQAKRILAGLSEPFVLHGASVDVSASLGVGIYPQDGLDVETLLRNAETALYGAKDDGRGHFKYFTPEMNQAMVERLAMEQALRRAVSRDEFLLHYQPVMDIKTGDITAIEALIRWQDPDKGLISPARFIPVAEDMGLMHAIGNWVIDKALCDLSRLHAMGHGLSVAINVSACQCESKGLSLEEQLRGALSRHGVAPRHLHVEITESMLMDDSNHCLEVLGRIRDLGCAIYLDDFGTGYSSLSYLKKFPISVIKIDKSFVEQLPGCDSDANLIRAIVHMGKSLGMKLVAEGIETEQQQAFLQMLGSDYGQGFYISKPLAFDELTLWLNERLDQRRGHFDSMNI</sequence>
<dbReference type="SUPFAM" id="SSF55785">
    <property type="entry name" value="PYP-like sensor domain (PAS domain)"/>
    <property type="match status" value="1"/>
</dbReference>
<feature type="domain" description="GGDEF" evidence="6">
    <location>
        <begin position="661"/>
        <end position="794"/>
    </location>
</feature>